<organism evidence="1 2">
    <name type="scientific">Tautonia plasticadhaerens</name>
    <dbReference type="NCBI Taxonomy" id="2527974"/>
    <lineage>
        <taxon>Bacteria</taxon>
        <taxon>Pseudomonadati</taxon>
        <taxon>Planctomycetota</taxon>
        <taxon>Planctomycetia</taxon>
        <taxon>Isosphaerales</taxon>
        <taxon>Isosphaeraceae</taxon>
        <taxon>Tautonia</taxon>
    </lineage>
</organism>
<dbReference type="KEGG" id="tpla:ElP_30740"/>
<gene>
    <name evidence="1" type="ORF">ElP_30740</name>
</gene>
<protein>
    <submittedName>
        <fullName evidence="1">Uncharacterized protein</fullName>
    </submittedName>
</protein>
<dbReference type="RefSeq" id="WP_145270586.1">
    <property type="nucleotide sequence ID" value="NZ_CP036426.1"/>
</dbReference>
<dbReference type="EMBL" id="CP036426">
    <property type="protein sequence ID" value="QDV35171.1"/>
    <property type="molecule type" value="Genomic_DNA"/>
</dbReference>
<sequence>MNDPREFQYVILDYNGVSWLVRDNATERGPGLPSLLADGWKPVRETPFHSESSVTPYVLILLERDHKDRGSGFGFA</sequence>
<proteinExistence type="predicted"/>
<evidence type="ECO:0000313" key="1">
    <source>
        <dbReference type="EMBL" id="QDV35171.1"/>
    </source>
</evidence>
<accession>A0A518H2V8</accession>
<dbReference type="OrthoDB" id="286730at2"/>
<name>A0A518H2V8_9BACT</name>
<reference evidence="1 2" key="1">
    <citation type="submission" date="2019-02" db="EMBL/GenBank/DDBJ databases">
        <title>Deep-cultivation of Planctomycetes and their phenomic and genomic characterization uncovers novel biology.</title>
        <authorList>
            <person name="Wiegand S."/>
            <person name="Jogler M."/>
            <person name="Boedeker C."/>
            <person name="Pinto D."/>
            <person name="Vollmers J."/>
            <person name="Rivas-Marin E."/>
            <person name="Kohn T."/>
            <person name="Peeters S.H."/>
            <person name="Heuer A."/>
            <person name="Rast P."/>
            <person name="Oberbeckmann S."/>
            <person name="Bunk B."/>
            <person name="Jeske O."/>
            <person name="Meyerdierks A."/>
            <person name="Storesund J.E."/>
            <person name="Kallscheuer N."/>
            <person name="Luecker S."/>
            <person name="Lage O.M."/>
            <person name="Pohl T."/>
            <person name="Merkel B.J."/>
            <person name="Hornburger P."/>
            <person name="Mueller R.-W."/>
            <person name="Bruemmer F."/>
            <person name="Labrenz M."/>
            <person name="Spormann A.M."/>
            <person name="Op den Camp H."/>
            <person name="Overmann J."/>
            <person name="Amann R."/>
            <person name="Jetten M.S.M."/>
            <person name="Mascher T."/>
            <person name="Medema M.H."/>
            <person name="Devos D.P."/>
            <person name="Kaster A.-K."/>
            <person name="Ovreas L."/>
            <person name="Rohde M."/>
            <person name="Galperin M.Y."/>
            <person name="Jogler C."/>
        </authorList>
    </citation>
    <scope>NUCLEOTIDE SEQUENCE [LARGE SCALE GENOMIC DNA]</scope>
    <source>
        <strain evidence="1 2">ElP</strain>
    </source>
</reference>
<keyword evidence="2" id="KW-1185">Reference proteome</keyword>
<evidence type="ECO:0000313" key="2">
    <source>
        <dbReference type="Proteomes" id="UP000317835"/>
    </source>
</evidence>
<dbReference type="AlphaFoldDB" id="A0A518H2V8"/>
<dbReference type="Proteomes" id="UP000317835">
    <property type="component" value="Chromosome"/>
</dbReference>